<dbReference type="Gene3D" id="3.30.450.40">
    <property type="match status" value="1"/>
</dbReference>
<evidence type="ECO:0000313" key="10">
    <source>
        <dbReference type="EMBL" id="TID18329.1"/>
    </source>
</evidence>
<feature type="region of interest" description="Disordered" evidence="7">
    <location>
        <begin position="1314"/>
        <end position="1367"/>
    </location>
</feature>
<evidence type="ECO:0000256" key="7">
    <source>
        <dbReference type="SAM" id="MobiDB-lite"/>
    </source>
</evidence>
<evidence type="ECO:0000256" key="2">
    <source>
        <dbReference type="ARBA" id="ARBA00012438"/>
    </source>
</evidence>
<dbReference type="GO" id="GO:0005886">
    <property type="term" value="C:plasma membrane"/>
    <property type="evidence" value="ECO:0007669"/>
    <property type="project" value="TreeGrafter"/>
</dbReference>
<dbReference type="CDD" id="cd17546">
    <property type="entry name" value="REC_hyHK_CKI1_RcsC-like"/>
    <property type="match status" value="1"/>
</dbReference>
<feature type="region of interest" description="Disordered" evidence="7">
    <location>
        <begin position="304"/>
        <end position="330"/>
    </location>
</feature>
<dbReference type="PANTHER" id="PTHR43047">
    <property type="entry name" value="TWO-COMPONENT HISTIDINE PROTEIN KINASE"/>
    <property type="match status" value="1"/>
</dbReference>
<dbReference type="Proteomes" id="UP000298493">
    <property type="component" value="Unassembled WGS sequence"/>
</dbReference>
<name>A0A4Z1NTR8_9PEZI</name>
<dbReference type="InterPro" id="IPR005467">
    <property type="entry name" value="His_kinase_dom"/>
</dbReference>
<keyword evidence="3 6" id="KW-0597">Phosphoprotein</keyword>
<dbReference type="GO" id="GO:0000155">
    <property type="term" value="F:phosphorelay sensor kinase activity"/>
    <property type="evidence" value="ECO:0007669"/>
    <property type="project" value="InterPro"/>
</dbReference>
<evidence type="ECO:0000256" key="4">
    <source>
        <dbReference type="ARBA" id="ARBA00022679"/>
    </source>
</evidence>
<feature type="region of interest" description="Disordered" evidence="7">
    <location>
        <begin position="358"/>
        <end position="424"/>
    </location>
</feature>
<evidence type="ECO:0000259" key="9">
    <source>
        <dbReference type="PROSITE" id="PS50110"/>
    </source>
</evidence>
<dbReference type="PRINTS" id="PR00344">
    <property type="entry name" value="BCTRLSENSOR"/>
</dbReference>
<dbReference type="SUPFAM" id="SSF55781">
    <property type="entry name" value="GAF domain-like"/>
    <property type="match status" value="1"/>
</dbReference>
<dbReference type="InterPro" id="IPR003594">
    <property type="entry name" value="HATPase_dom"/>
</dbReference>
<gene>
    <name evidence="10" type="ORF">E6O75_ATG06405</name>
</gene>
<dbReference type="SUPFAM" id="SSF47384">
    <property type="entry name" value="Homodimeric domain of signal transducing histidine kinase"/>
    <property type="match status" value="1"/>
</dbReference>
<evidence type="ECO:0000256" key="3">
    <source>
        <dbReference type="ARBA" id="ARBA00022553"/>
    </source>
</evidence>
<evidence type="ECO:0000256" key="1">
    <source>
        <dbReference type="ARBA" id="ARBA00000085"/>
    </source>
</evidence>
<dbReference type="InterPro" id="IPR036097">
    <property type="entry name" value="HisK_dim/P_sf"/>
</dbReference>
<reference evidence="10 11" key="1">
    <citation type="submission" date="2019-04" db="EMBL/GenBank/DDBJ databases">
        <title>High contiguity whole genome sequence and gene annotation resource for two Venturia nashicola isolates.</title>
        <authorList>
            <person name="Prokchorchik M."/>
            <person name="Won K."/>
            <person name="Lee Y."/>
            <person name="Choi E.D."/>
            <person name="Segonzac C."/>
            <person name="Sohn K.H."/>
        </authorList>
    </citation>
    <scope>NUCLEOTIDE SEQUENCE [LARGE SCALE GENOMIC DNA]</scope>
    <source>
        <strain evidence="10 11">PRI2</strain>
    </source>
</reference>
<dbReference type="STRING" id="86259.A0A4Z1NTR8"/>
<dbReference type="InterPro" id="IPR011006">
    <property type="entry name" value="CheY-like_superfamily"/>
</dbReference>
<dbReference type="InterPro" id="IPR003661">
    <property type="entry name" value="HisK_dim/P_dom"/>
</dbReference>
<dbReference type="SMART" id="SM00448">
    <property type="entry name" value="REC"/>
    <property type="match status" value="1"/>
</dbReference>
<evidence type="ECO:0000259" key="8">
    <source>
        <dbReference type="PROSITE" id="PS50109"/>
    </source>
</evidence>
<accession>A0A4Z1NTR8</accession>
<evidence type="ECO:0000256" key="6">
    <source>
        <dbReference type="PROSITE-ProRule" id="PRU00169"/>
    </source>
</evidence>
<keyword evidence="5 10" id="KW-0418">Kinase</keyword>
<sequence>MSTVSDTSSFTDCYSSTSLEEVVEGERARSREIAAYLSAASIGDDTHQGLSSTPCISKDINLMALVQLAALRLDSDRSFLSLIDGESQYIVAEATRHQSLLPNKVTQGEPSLFLGVCKLDKSFGICPNTMGAFCQGETGPFTKAGPNVICNRTRYVVNNLRAEPTYLEKPYVSGYPYMISYLEVPLISPLGYVLGSLCVVDNRQREFNDDKIVDTMTEIAAAIMRHLVLVKTEANHARSQKLMTGLGQIVDRDSTLANSTTVSASVTANSTREASVVGSMIGNFTGSCGGSRLNSMVQNDLLTPISEPSRRESTCSQFSPITTSDSERSANEEYPFFVPPAWTPPISPFQREEKDFFDSLASSSEAAHSSGTKSAAEDNSTSAVHSTPSFSKQRGSVSLAPPNPPSPTCSTLTATSTHASPVSAEVRDTLNRAATAIRDALDMDRVTFFDAVPSGFASRSAHPTPHEDLLSTDESDSFARETPQVYCATLSESTKSSQTGPPSALPMPEAMLQRLINRYPNGHIFTADSHGPIDCRYGPAHAMLNTQMPHGRTSRVRADIRKLFSLVPNARYIVMLPLWHFQKEVWFSALFGIVENPNFAIEAADINLLTAFSHSTMVEVSRCEALAVSKAKSDFISSISHELRSPLHGIMASGELLRDSISDTQYLPLLDMIDSCSTTLLDTFDNLLDFAKINTTKRAIAKDELALNRQIRSELPLIDLSELVEETVELVQLGHSSKTGFHGEQEGIVTLMSDVISNSGASTPGESMPDASVLVTVHIEKRATWMTSIDTGAWKRIIMNLFGNALKYTRSGHIEVDLSMVQKAGPDSQSHTHICFAVKDTGIGMSPDYMKYHLYTPFAQENSLSPGTGLGLSIVQQLTKSLGGTMEVKSLIGVGTQIQVFVPLLSGGSPGPLSLHLAPLPLGVPMDIRRELVGLTLCCITVDAYRKLSGMRTATTSDVGDRMRVIKSTLKQIANDCLGMKVIFATKATAMPIADLYFFDSNICLTQGQAIKPRSKTPLPDCLSASTPMVMLCSGSGPLRSSRDEQARSKVVHLRHPLGPRKLATAFARALEIGRASQPPSTALPVLETVVEDVTYLPAPLDEKSALATVQELPSVSPLPLSPSSLSPPVPSRQISPLTSSPIFTPKSLSRQSTATELHGPPESGLHLLLVDDNPINLKILTTLAKKLNYTYATACNGLEAVHLFNASLHPTKRLFNVVFMDISMPAMNGFEATREIRKIERENGLELPTSAEPAQREDIDNTKMNGCQIVALTGLGSESSRQEAFSSGTNLFLTKPVKMSEIKQLLSEVGERVRRRSDGSMPHPTPNIALLGSSKWGLSDTSSTHTRVSFRTANSGSDEETSVRSG</sequence>
<evidence type="ECO:0000256" key="5">
    <source>
        <dbReference type="ARBA" id="ARBA00022777"/>
    </source>
</evidence>
<feature type="compositionally biased region" description="Polar residues" evidence="7">
    <location>
        <begin position="1340"/>
        <end position="1357"/>
    </location>
</feature>
<dbReference type="InterPro" id="IPR036890">
    <property type="entry name" value="HATPase_C_sf"/>
</dbReference>
<dbReference type="InterPro" id="IPR001789">
    <property type="entry name" value="Sig_transdc_resp-reg_receiver"/>
</dbReference>
<dbReference type="Gene3D" id="3.30.565.10">
    <property type="entry name" value="Histidine kinase-like ATPase, C-terminal domain"/>
    <property type="match status" value="1"/>
</dbReference>
<keyword evidence="11" id="KW-1185">Reference proteome</keyword>
<feature type="domain" description="Histidine kinase" evidence="8">
    <location>
        <begin position="638"/>
        <end position="906"/>
    </location>
</feature>
<dbReference type="Pfam" id="PF00512">
    <property type="entry name" value="HisKA"/>
    <property type="match status" value="1"/>
</dbReference>
<dbReference type="CDD" id="cd00082">
    <property type="entry name" value="HisKA"/>
    <property type="match status" value="1"/>
</dbReference>
<dbReference type="Gene3D" id="1.10.287.130">
    <property type="match status" value="1"/>
</dbReference>
<dbReference type="Pfam" id="PF00072">
    <property type="entry name" value="Response_reg"/>
    <property type="match status" value="1"/>
</dbReference>
<feature type="compositionally biased region" description="Polar residues" evidence="7">
    <location>
        <begin position="1133"/>
        <end position="1156"/>
    </location>
</feature>
<feature type="compositionally biased region" description="Polar residues" evidence="7">
    <location>
        <begin position="408"/>
        <end position="420"/>
    </location>
</feature>
<dbReference type="EMBL" id="SNSC02000014">
    <property type="protein sequence ID" value="TID18329.1"/>
    <property type="molecule type" value="Genomic_DNA"/>
</dbReference>
<dbReference type="InterPro" id="IPR029016">
    <property type="entry name" value="GAF-like_dom_sf"/>
</dbReference>
<keyword evidence="4" id="KW-0808">Transferase</keyword>
<dbReference type="InterPro" id="IPR004358">
    <property type="entry name" value="Sig_transdc_His_kin-like_C"/>
</dbReference>
<comment type="catalytic activity">
    <reaction evidence="1">
        <text>ATP + protein L-histidine = ADP + protein N-phospho-L-histidine.</text>
        <dbReference type="EC" id="2.7.13.3"/>
    </reaction>
</comment>
<feature type="compositionally biased region" description="Polar residues" evidence="7">
    <location>
        <begin position="377"/>
        <end position="396"/>
    </location>
</feature>
<dbReference type="PROSITE" id="PS50109">
    <property type="entry name" value="HIS_KIN"/>
    <property type="match status" value="1"/>
</dbReference>
<feature type="domain" description="Response regulatory" evidence="9">
    <location>
        <begin position="1167"/>
        <end position="1311"/>
    </location>
</feature>
<organism evidence="10 11">
    <name type="scientific">Venturia nashicola</name>
    <dbReference type="NCBI Taxonomy" id="86259"/>
    <lineage>
        <taxon>Eukaryota</taxon>
        <taxon>Fungi</taxon>
        <taxon>Dikarya</taxon>
        <taxon>Ascomycota</taxon>
        <taxon>Pezizomycotina</taxon>
        <taxon>Dothideomycetes</taxon>
        <taxon>Pleosporomycetidae</taxon>
        <taxon>Venturiales</taxon>
        <taxon>Venturiaceae</taxon>
        <taxon>Venturia</taxon>
    </lineage>
</organism>
<feature type="compositionally biased region" description="Polar residues" evidence="7">
    <location>
        <begin position="314"/>
        <end position="324"/>
    </location>
</feature>
<dbReference type="GO" id="GO:0009927">
    <property type="term" value="F:histidine phosphotransfer kinase activity"/>
    <property type="evidence" value="ECO:0007669"/>
    <property type="project" value="TreeGrafter"/>
</dbReference>
<feature type="region of interest" description="Disordered" evidence="7">
    <location>
        <begin position="457"/>
        <end position="476"/>
    </location>
</feature>
<evidence type="ECO:0000313" key="11">
    <source>
        <dbReference type="Proteomes" id="UP000298493"/>
    </source>
</evidence>
<dbReference type="SMART" id="SM00387">
    <property type="entry name" value="HATPase_c"/>
    <property type="match status" value="1"/>
</dbReference>
<feature type="compositionally biased region" description="Low complexity" evidence="7">
    <location>
        <begin position="359"/>
        <end position="374"/>
    </location>
</feature>
<feature type="modified residue" description="4-aspartylphosphate" evidence="6">
    <location>
        <position position="1222"/>
    </location>
</feature>
<dbReference type="PROSITE" id="PS50110">
    <property type="entry name" value="RESPONSE_REGULATORY"/>
    <property type="match status" value="1"/>
</dbReference>
<dbReference type="SUPFAM" id="SSF52172">
    <property type="entry name" value="CheY-like"/>
    <property type="match status" value="1"/>
</dbReference>
<proteinExistence type="predicted"/>
<dbReference type="EC" id="2.7.13.3" evidence="2"/>
<feature type="region of interest" description="Disordered" evidence="7">
    <location>
        <begin position="1118"/>
        <end position="1160"/>
    </location>
</feature>
<dbReference type="Gene3D" id="3.40.50.2300">
    <property type="match status" value="1"/>
</dbReference>
<dbReference type="SMART" id="SM00388">
    <property type="entry name" value="HisKA"/>
    <property type="match status" value="1"/>
</dbReference>
<dbReference type="SUPFAM" id="SSF55874">
    <property type="entry name" value="ATPase domain of HSP90 chaperone/DNA topoisomerase II/histidine kinase"/>
    <property type="match status" value="1"/>
</dbReference>
<dbReference type="PANTHER" id="PTHR43047:SF72">
    <property type="entry name" value="OSMOSENSING HISTIDINE PROTEIN KINASE SLN1"/>
    <property type="match status" value="1"/>
</dbReference>
<dbReference type="Pfam" id="PF02518">
    <property type="entry name" value="HATPase_c"/>
    <property type="match status" value="1"/>
</dbReference>
<protein>
    <recommendedName>
        <fullName evidence="2">histidine kinase</fullName>
        <ecNumber evidence="2">2.7.13.3</ecNumber>
    </recommendedName>
</protein>
<comment type="caution">
    <text evidence="10">The sequence shown here is derived from an EMBL/GenBank/DDBJ whole genome shotgun (WGS) entry which is preliminary data.</text>
</comment>